<sequence>MNRIILIGNGFDLAHGLPTSYEDFIKDFWKKTIDNIDKSEFGYSDDFVLFRSDFINGGLEDLDSVTEYTYAGIKSITNQTCIIFEIQNELLSTIVTRLSDQKWVDIENEYYSYLKKICLSDLAKDYNIDELHGDFNKIKKSLEEYLSSVENKSIDQAIIEEITRKIFSLISIQDLSNSYINDFIKDLRSKIENFDWSKFNNLNLRNSGFAHLDISEVDVQRFLDNYIPFSGSDEMIKIIRSRKVSDNFLIPDSVLFLNFNYTKTHNNYLFNNISIESNHIHGKLKDENNPIIFGYGDELEESYKAIENLNDNKYLENVKSIKYLETDNYRRLLSFIDSDPFQIYVMGHSCGNSDRTLLNKMFEHKNCVSIKPYYYQYGQNPEDNNYSDIIRNISRNFTDKSLMRERVVNKAYCEPLLDYKPKSKK</sequence>
<gene>
    <name evidence="1" type="ORF">E2605_12560</name>
</gene>
<evidence type="ECO:0000313" key="2">
    <source>
        <dbReference type="Proteomes" id="UP000297861"/>
    </source>
</evidence>
<dbReference type="Pfam" id="PF14253">
    <property type="entry name" value="AbiH"/>
    <property type="match status" value="1"/>
</dbReference>
<evidence type="ECO:0008006" key="3">
    <source>
        <dbReference type="Google" id="ProtNLM"/>
    </source>
</evidence>
<organism evidence="1 2">
    <name type="scientific">Dysgonomonas capnocytophagoides</name>
    <dbReference type="NCBI Taxonomy" id="45254"/>
    <lineage>
        <taxon>Bacteria</taxon>
        <taxon>Pseudomonadati</taxon>
        <taxon>Bacteroidota</taxon>
        <taxon>Bacteroidia</taxon>
        <taxon>Bacteroidales</taxon>
        <taxon>Dysgonomonadaceae</taxon>
        <taxon>Dysgonomonas</taxon>
    </lineage>
</organism>
<proteinExistence type="predicted"/>
<dbReference type="AlphaFoldDB" id="A0A4Y8L3N3"/>
<keyword evidence="2" id="KW-1185">Reference proteome</keyword>
<protein>
    <recommendedName>
        <fullName evidence="3">Bacteriophage abortive infection AbiH</fullName>
    </recommendedName>
</protein>
<dbReference type="EMBL" id="SOML01000007">
    <property type="protein sequence ID" value="TFD95660.1"/>
    <property type="molecule type" value="Genomic_DNA"/>
</dbReference>
<comment type="caution">
    <text evidence="1">The sequence shown here is derived from an EMBL/GenBank/DDBJ whole genome shotgun (WGS) entry which is preliminary data.</text>
</comment>
<name>A0A4Y8L3N3_9BACT</name>
<dbReference type="InterPro" id="IPR025935">
    <property type="entry name" value="AbiH"/>
</dbReference>
<evidence type="ECO:0000313" key="1">
    <source>
        <dbReference type="EMBL" id="TFD95660.1"/>
    </source>
</evidence>
<reference evidence="1 2" key="1">
    <citation type="submission" date="2019-03" db="EMBL/GenBank/DDBJ databases">
        <title>San Antonio Military Medical Center submission to MRSN (WRAIR), pending publication.</title>
        <authorList>
            <person name="Blyth D.M."/>
            <person name="Mccarthy S.L."/>
            <person name="Schall S.E."/>
            <person name="Stam J.A."/>
            <person name="Ong A.C."/>
            <person name="Mcgann P.T."/>
        </authorList>
    </citation>
    <scope>NUCLEOTIDE SEQUENCE [LARGE SCALE GENOMIC DNA]</scope>
    <source>
        <strain evidence="1 2">MRSN571793</strain>
    </source>
</reference>
<dbReference type="RefSeq" id="WP_134436679.1">
    <property type="nucleotide sequence ID" value="NZ_JAWZLG010000074.1"/>
</dbReference>
<dbReference type="Proteomes" id="UP000297861">
    <property type="component" value="Unassembled WGS sequence"/>
</dbReference>
<accession>A0A4Y8L3N3</accession>
<dbReference type="OrthoDB" id="5903604at2"/>